<feature type="transmembrane region" description="Helical" evidence="1">
    <location>
        <begin position="7"/>
        <end position="39"/>
    </location>
</feature>
<dbReference type="Proteomes" id="UP001597299">
    <property type="component" value="Unassembled WGS sequence"/>
</dbReference>
<proteinExistence type="predicted"/>
<reference evidence="4" key="2">
    <citation type="journal article" date="2019" name="Int. J. Syst. Evol. Microbiol.">
        <title>The Global Catalogue of Microorganisms (GCM) 10K type strain sequencing project: providing services to taxonomists for standard genome sequencing and annotation.</title>
        <authorList>
            <consortium name="The Broad Institute Genomics Platform"/>
            <consortium name="The Broad Institute Genome Sequencing Center for Infectious Disease"/>
            <person name="Wu L."/>
            <person name="Ma J."/>
        </authorList>
    </citation>
    <scope>NUCLEOTIDE SEQUENCE [LARGE SCALE GENOMIC DNA]</scope>
    <source>
        <strain evidence="4">CCM 7435</strain>
    </source>
</reference>
<name>A0ABW4Z4G1_9HYPH</name>
<dbReference type="RefSeq" id="WP_281418546.1">
    <property type="nucleotide sequence ID" value="NZ_JAHBGB010000006.1"/>
</dbReference>
<keyword evidence="4" id="KW-1185">Reference proteome</keyword>
<dbReference type="EMBL" id="JBHUHD010000002">
    <property type="protein sequence ID" value="MFD2143429.1"/>
    <property type="molecule type" value="Genomic_DNA"/>
</dbReference>
<reference evidence="3" key="3">
    <citation type="submission" date="2024-09" db="EMBL/GenBank/DDBJ databases">
        <authorList>
            <person name="Sun Q."/>
            <person name="Mori K."/>
        </authorList>
    </citation>
    <scope>NUCLEOTIDE SEQUENCE</scope>
    <source>
        <strain evidence="3">CCM 7435</strain>
    </source>
</reference>
<keyword evidence="1" id="KW-0812">Transmembrane</keyword>
<organism evidence="3 4">
    <name type="scientific">Ancylobacter oerskovii</name>
    <dbReference type="NCBI Taxonomy" id="459519"/>
    <lineage>
        <taxon>Bacteria</taxon>
        <taxon>Pseudomonadati</taxon>
        <taxon>Pseudomonadota</taxon>
        <taxon>Alphaproteobacteria</taxon>
        <taxon>Hyphomicrobiales</taxon>
        <taxon>Xanthobacteraceae</taxon>
        <taxon>Ancylobacter</taxon>
    </lineage>
</organism>
<evidence type="ECO:0000313" key="3">
    <source>
        <dbReference type="EMBL" id="MFD2143429.1"/>
    </source>
</evidence>
<evidence type="ECO:0000256" key="1">
    <source>
        <dbReference type="SAM" id="Phobius"/>
    </source>
</evidence>
<accession>A0ABW4Z4G1</accession>
<evidence type="ECO:0000313" key="2">
    <source>
        <dbReference type="EMBL" id="MFD2141863.1"/>
    </source>
</evidence>
<comment type="caution">
    <text evidence="3">The sequence shown here is derived from an EMBL/GenBank/DDBJ whole genome shotgun (WGS) entry which is preliminary data.</text>
</comment>
<gene>
    <name evidence="2" type="ORF">ACFSNC_15750</name>
    <name evidence="3" type="ORF">ACFSNC_23730</name>
</gene>
<keyword evidence="1" id="KW-1133">Transmembrane helix</keyword>
<protein>
    <submittedName>
        <fullName evidence="3">Uncharacterized protein</fullName>
    </submittedName>
</protein>
<reference evidence="3" key="1">
    <citation type="journal article" date="2014" name="Int. J. Syst. Evol. Microbiol.">
        <title>Complete genome of a new Firmicutes species belonging to the dominant human colonic microbiota ('Ruminococcus bicirculans') reveals two chromosomes and a selective capacity to utilize plant glucans.</title>
        <authorList>
            <consortium name="NISC Comparative Sequencing Program"/>
            <person name="Wegmann U."/>
            <person name="Louis P."/>
            <person name="Goesmann A."/>
            <person name="Henrissat B."/>
            <person name="Duncan S.H."/>
            <person name="Flint H.J."/>
        </authorList>
    </citation>
    <scope>NUCLEOTIDE SEQUENCE</scope>
    <source>
        <strain evidence="3">CCM 7435</strain>
    </source>
</reference>
<evidence type="ECO:0000313" key="4">
    <source>
        <dbReference type="Proteomes" id="UP001597299"/>
    </source>
</evidence>
<sequence length="43" mass="4567">MIETMSLILIGLLSVPLVALAAVLLYLLIVGVSGVWWALKGND</sequence>
<keyword evidence="1" id="KW-0472">Membrane</keyword>
<dbReference type="EMBL" id="JBHUHD010000001">
    <property type="protein sequence ID" value="MFD2141863.1"/>
    <property type="molecule type" value="Genomic_DNA"/>
</dbReference>